<reference evidence="2 3" key="1">
    <citation type="submission" date="2019-03" db="EMBL/GenBank/DDBJ databases">
        <title>Genomic Encyclopedia of Type Strains, Phase IV (KMG-IV): sequencing the most valuable type-strain genomes for metagenomic binning, comparative biology and taxonomic classification.</title>
        <authorList>
            <person name="Goeker M."/>
        </authorList>
    </citation>
    <scope>NUCLEOTIDE SEQUENCE [LARGE SCALE GENOMIC DNA]</scope>
    <source>
        <strain evidence="2 3">DSM 102940</strain>
    </source>
</reference>
<dbReference type="Gene3D" id="1.10.10.60">
    <property type="entry name" value="Homeodomain-like"/>
    <property type="match status" value="1"/>
</dbReference>
<dbReference type="OrthoDB" id="2614246at2"/>
<keyword evidence="3" id="KW-1185">Reference proteome</keyword>
<dbReference type="Proteomes" id="UP000294919">
    <property type="component" value="Unassembled WGS sequence"/>
</dbReference>
<evidence type="ECO:0000313" key="3">
    <source>
        <dbReference type="Proteomes" id="UP000294919"/>
    </source>
</evidence>
<dbReference type="InterPro" id="IPR014875">
    <property type="entry name" value="Mor_transcription_activator"/>
</dbReference>
<dbReference type="Pfam" id="PF08765">
    <property type="entry name" value="Mor"/>
    <property type="match status" value="1"/>
</dbReference>
<dbReference type="RefSeq" id="WP_132246990.1">
    <property type="nucleotide sequence ID" value="NZ_SLWV01000025.1"/>
</dbReference>
<evidence type="ECO:0000313" key="2">
    <source>
        <dbReference type="EMBL" id="TCO70662.1"/>
    </source>
</evidence>
<sequence length="74" mass="8583">MQMCRVAEIIGKENTQKLILEFGGTILYIPKEGFKSERDQKIIAEYDGYNAKKLAKKYALCEKQIKNIVERSKK</sequence>
<organism evidence="2 3">
    <name type="scientific">Marinisporobacter balticus</name>
    <dbReference type="NCBI Taxonomy" id="2018667"/>
    <lineage>
        <taxon>Bacteria</taxon>
        <taxon>Bacillati</taxon>
        <taxon>Bacillota</taxon>
        <taxon>Clostridia</taxon>
        <taxon>Peptostreptococcales</taxon>
        <taxon>Thermotaleaceae</taxon>
        <taxon>Marinisporobacter</taxon>
    </lineage>
</organism>
<accession>A0A4R2KE83</accession>
<dbReference type="InterPro" id="IPR009057">
    <property type="entry name" value="Homeodomain-like_sf"/>
</dbReference>
<protein>
    <submittedName>
        <fullName evidence="2">Mor transcription activator family protein</fullName>
    </submittedName>
</protein>
<dbReference type="EMBL" id="SLWV01000025">
    <property type="protein sequence ID" value="TCO70662.1"/>
    <property type="molecule type" value="Genomic_DNA"/>
</dbReference>
<comment type="caution">
    <text evidence="2">The sequence shown here is derived from an EMBL/GenBank/DDBJ whole genome shotgun (WGS) entry which is preliminary data.</text>
</comment>
<dbReference type="AlphaFoldDB" id="A0A4R2KE83"/>
<evidence type="ECO:0000259" key="1">
    <source>
        <dbReference type="Pfam" id="PF08765"/>
    </source>
</evidence>
<proteinExistence type="predicted"/>
<gene>
    <name evidence="2" type="ORF">EV214_12532</name>
</gene>
<dbReference type="SUPFAM" id="SSF46689">
    <property type="entry name" value="Homeodomain-like"/>
    <property type="match status" value="1"/>
</dbReference>
<feature type="domain" description="Mor transcription activator" evidence="1">
    <location>
        <begin position="6"/>
        <end position="74"/>
    </location>
</feature>
<name>A0A4R2KE83_9FIRM</name>